<dbReference type="EMBL" id="MK072462">
    <property type="protein sequence ID" value="AYV85613.1"/>
    <property type="molecule type" value="Genomic_DNA"/>
</dbReference>
<protein>
    <submittedName>
        <fullName evidence="2">Uncharacterized protein</fullName>
    </submittedName>
</protein>
<sequence>MNLSDDIDNRITNKLPAQVRLQIEKNLPDMLATKFMHFITYELQPHVSKELASYINNNIQINLLFELHKKSLQQKLEEAVKDILDRLVADPKYHEITNAHLNAIDIKANEQLSKSWQQFKNELANMKLNVDNELTSLKDSLQRVENLKKDLKNMKREFSERMDGFEQKFYVSLTLFTFLTICLGT</sequence>
<proteinExistence type="predicted"/>
<organism evidence="2">
    <name type="scientific">Satyrvirus sp</name>
    <dbReference type="NCBI Taxonomy" id="2487771"/>
    <lineage>
        <taxon>Viruses</taxon>
        <taxon>Varidnaviria</taxon>
        <taxon>Bamfordvirae</taxon>
        <taxon>Nucleocytoviricota</taxon>
        <taxon>Megaviricetes</taxon>
        <taxon>Imitervirales</taxon>
        <taxon>Mimiviridae</taxon>
        <taxon>Megamimivirinae</taxon>
    </lineage>
</organism>
<accession>A0A3G5AIJ1</accession>
<gene>
    <name evidence="2" type="ORF">Satyrvirus26_2</name>
</gene>
<evidence type="ECO:0000256" key="1">
    <source>
        <dbReference type="SAM" id="Coils"/>
    </source>
</evidence>
<feature type="coiled-coil region" evidence="1">
    <location>
        <begin position="109"/>
        <end position="168"/>
    </location>
</feature>
<reference evidence="2" key="1">
    <citation type="submission" date="2018-10" db="EMBL/GenBank/DDBJ databases">
        <title>Hidden diversity of soil giant viruses.</title>
        <authorList>
            <person name="Schulz F."/>
            <person name="Alteio L."/>
            <person name="Goudeau D."/>
            <person name="Ryan E.M."/>
            <person name="Malmstrom R.R."/>
            <person name="Blanchard J."/>
            <person name="Woyke T."/>
        </authorList>
    </citation>
    <scope>NUCLEOTIDE SEQUENCE</scope>
    <source>
        <strain evidence="2">SAV1</strain>
    </source>
</reference>
<keyword evidence="1" id="KW-0175">Coiled coil</keyword>
<evidence type="ECO:0000313" key="2">
    <source>
        <dbReference type="EMBL" id="AYV85613.1"/>
    </source>
</evidence>
<name>A0A3G5AIJ1_9VIRU</name>